<protein>
    <submittedName>
        <fullName evidence="1">P-loop containing nucleoside triphosphate hydrolase protein</fullName>
    </submittedName>
</protein>
<accession>A0ABR2HRV7</accession>
<sequence>MASTTVYKKISGRNTIAGVHNQGTFTVNNYDGPREPPLCRLFPFPRNLEFVERPDVTRELERLLPPSSGYHSAALWGLGGSGKTQIALQYAHNRCADPKCSTFWVHADSETSFS</sequence>
<organism evidence="1 2">
    <name type="scientific">Apiospora arundinis</name>
    <dbReference type="NCBI Taxonomy" id="335852"/>
    <lineage>
        <taxon>Eukaryota</taxon>
        <taxon>Fungi</taxon>
        <taxon>Dikarya</taxon>
        <taxon>Ascomycota</taxon>
        <taxon>Pezizomycotina</taxon>
        <taxon>Sordariomycetes</taxon>
        <taxon>Xylariomycetidae</taxon>
        <taxon>Amphisphaeriales</taxon>
        <taxon>Apiosporaceae</taxon>
        <taxon>Apiospora</taxon>
    </lineage>
</organism>
<name>A0ABR2HRV7_9PEZI</name>
<gene>
    <name evidence="1" type="ORF">PGQ11_014240</name>
</gene>
<keyword evidence="2" id="KW-1185">Reference proteome</keyword>
<reference evidence="1 2" key="1">
    <citation type="journal article" date="2024" name="IMA Fungus">
        <title>Apiospora arundinis, a panoply of carbohydrate-active enzymes and secondary metabolites.</title>
        <authorList>
            <person name="Sorensen T."/>
            <person name="Petersen C."/>
            <person name="Muurmann A.T."/>
            <person name="Christiansen J.V."/>
            <person name="Brundto M.L."/>
            <person name="Overgaard C.K."/>
            <person name="Boysen A.T."/>
            <person name="Wollenberg R.D."/>
            <person name="Larsen T.O."/>
            <person name="Sorensen J.L."/>
            <person name="Nielsen K.L."/>
            <person name="Sondergaard T.E."/>
        </authorList>
    </citation>
    <scope>NUCLEOTIDE SEQUENCE [LARGE SCALE GENOMIC DNA]</scope>
    <source>
        <strain evidence="1 2">AAU 773</strain>
    </source>
</reference>
<dbReference type="Gene3D" id="3.40.50.300">
    <property type="entry name" value="P-loop containing nucleotide triphosphate hydrolases"/>
    <property type="match status" value="1"/>
</dbReference>
<comment type="caution">
    <text evidence="1">The sequence shown here is derived from an EMBL/GenBank/DDBJ whole genome shotgun (WGS) entry which is preliminary data.</text>
</comment>
<evidence type="ECO:0000313" key="1">
    <source>
        <dbReference type="EMBL" id="KAK8851761.1"/>
    </source>
</evidence>
<proteinExistence type="predicted"/>
<dbReference type="GO" id="GO:0016787">
    <property type="term" value="F:hydrolase activity"/>
    <property type="evidence" value="ECO:0007669"/>
    <property type="project" value="UniProtKB-KW"/>
</dbReference>
<dbReference type="InterPro" id="IPR027417">
    <property type="entry name" value="P-loop_NTPase"/>
</dbReference>
<keyword evidence="1" id="KW-0378">Hydrolase</keyword>
<dbReference type="EMBL" id="JAPCWZ010000009">
    <property type="protein sequence ID" value="KAK8851761.1"/>
    <property type="molecule type" value="Genomic_DNA"/>
</dbReference>
<dbReference type="Proteomes" id="UP001390339">
    <property type="component" value="Unassembled WGS sequence"/>
</dbReference>
<evidence type="ECO:0000313" key="2">
    <source>
        <dbReference type="Proteomes" id="UP001390339"/>
    </source>
</evidence>
<dbReference type="SUPFAM" id="SSF52540">
    <property type="entry name" value="P-loop containing nucleoside triphosphate hydrolases"/>
    <property type="match status" value="1"/>
</dbReference>